<dbReference type="Proteomes" id="UP000823399">
    <property type="component" value="Unassembled WGS sequence"/>
</dbReference>
<comment type="caution">
    <text evidence="2">The sequence shown here is derived from an EMBL/GenBank/DDBJ whole genome shotgun (WGS) entry which is preliminary data.</text>
</comment>
<evidence type="ECO:0000256" key="1">
    <source>
        <dbReference type="SAM" id="MobiDB-lite"/>
    </source>
</evidence>
<evidence type="ECO:0000313" key="3">
    <source>
        <dbReference type="Proteomes" id="UP000823399"/>
    </source>
</evidence>
<dbReference type="AlphaFoldDB" id="A0A9P7ESE1"/>
<feature type="compositionally biased region" description="Polar residues" evidence="1">
    <location>
        <begin position="66"/>
        <end position="80"/>
    </location>
</feature>
<evidence type="ECO:0000313" key="2">
    <source>
        <dbReference type="EMBL" id="KAG2085468.1"/>
    </source>
</evidence>
<feature type="compositionally biased region" description="Basic and acidic residues" evidence="1">
    <location>
        <begin position="106"/>
        <end position="117"/>
    </location>
</feature>
<feature type="compositionally biased region" description="Pro residues" evidence="1">
    <location>
        <begin position="309"/>
        <end position="322"/>
    </location>
</feature>
<reference evidence="2" key="1">
    <citation type="journal article" date="2020" name="New Phytol.">
        <title>Comparative genomics reveals dynamic genome evolution in host specialist ectomycorrhizal fungi.</title>
        <authorList>
            <person name="Lofgren L.A."/>
            <person name="Nguyen N.H."/>
            <person name="Vilgalys R."/>
            <person name="Ruytinx J."/>
            <person name="Liao H.L."/>
            <person name="Branco S."/>
            <person name="Kuo A."/>
            <person name="LaButti K."/>
            <person name="Lipzen A."/>
            <person name="Andreopoulos W."/>
            <person name="Pangilinan J."/>
            <person name="Riley R."/>
            <person name="Hundley H."/>
            <person name="Na H."/>
            <person name="Barry K."/>
            <person name="Grigoriev I.V."/>
            <person name="Stajich J.E."/>
            <person name="Kennedy P.G."/>
        </authorList>
    </citation>
    <scope>NUCLEOTIDE SEQUENCE</scope>
    <source>
        <strain evidence="2">FC423</strain>
    </source>
</reference>
<accession>A0A9P7ESE1</accession>
<feature type="region of interest" description="Disordered" evidence="1">
    <location>
        <begin position="1"/>
        <end position="225"/>
    </location>
</feature>
<feature type="compositionally biased region" description="Low complexity" evidence="1">
    <location>
        <begin position="89"/>
        <end position="105"/>
    </location>
</feature>
<dbReference type="GeneID" id="64705380"/>
<gene>
    <name evidence="2" type="ORF">F5147DRAFT_793648</name>
</gene>
<organism evidence="2 3">
    <name type="scientific">Suillus discolor</name>
    <dbReference type="NCBI Taxonomy" id="1912936"/>
    <lineage>
        <taxon>Eukaryota</taxon>
        <taxon>Fungi</taxon>
        <taxon>Dikarya</taxon>
        <taxon>Basidiomycota</taxon>
        <taxon>Agaricomycotina</taxon>
        <taxon>Agaricomycetes</taxon>
        <taxon>Agaricomycetidae</taxon>
        <taxon>Boletales</taxon>
        <taxon>Suillineae</taxon>
        <taxon>Suillaceae</taxon>
        <taxon>Suillus</taxon>
    </lineage>
</organism>
<name>A0A9P7ESE1_9AGAM</name>
<dbReference type="OrthoDB" id="2685137at2759"/>
<feature type="compositionally biased region" description="Basic and acidic residues" evidence="1">
    <location>
        <begin position="155"/>
        <end position="174"/>
    </location>
</feature>
<feature type="compositionally biased region" description="Polar residues" evidence="1">
    <location>
        <begin position="26"/>
        <end position="50"/>
    </location>
</feature>
<feature type="compositionally biased region" description="Low complexity" evidence="1">
    <location>
        <begin position="1"/>
        <end position="11"/>
    </location>
</feature>
<feature type="compositionally biased region" description="Basic residues" evidence="1">
    <location>
        <begin position="12"/>
        <end position="24"/>
    </location>
</feature>
<dbReference type="RefSeq" id="XP_041284674.1">
    <property type="nucleotide sequence ID" value="XM_041443121.1"/>
</dbReference>
<proteinExistence type="predicted"/>
<dbReference type="EMBL" id="JABBWM010000171">
    <property type="protein sequence ID" value="KAG2085468.1"/>
    <property type="molecule type" value="Genomic_DNA"/>
</dbReference>
<keyword evidence="3" id="KW-1185">Reference proteome</keyword>
<feature type="region of interest" description="Disordered" evidence="1">
    <location>
        <begin position="299"/>
        <end position="338"/>
    </location>
</feature>
<protein>
    <submittedName>
        <fullName evidence="2">Uncharacterized protein</fullName>
    </submittedName>
</protein>
<feature type="compositionally biased region" description="Basic and acidic residues" evidence="1">
    <location>
        <begin position="129"/>
        <end position="143"/>
    </location>
</feature>
<sequence length="482" mass="55349">MAPRRTTSQPRRTSKQKAPPRPKKNSALNASGRDITSQLGLPQDRPQTPDSLRCPPNMDDFHPEFQSHSQPQPPLQNFTPAQDYLMGGDYQDQYYPPQDQFYPPQDDYHPPQHDYHPPQDQYYPPQDHPPQHDYHPPQDDYHPPQDQYYPPQDHPPQHDYHPLQDHPPQHDYHPPQDQPLQNQPPQDQYYPPQDEHPPQDEPQPEEFQPAPQEDEGAGPIHEDLDLHGHGLRQHMRWDLRDVYILRMQPPQQGPQIVGVTIPRKREVDRGEFSQGVIHELRTSQTVGRLGTRPVDRHLPLTPSSVLAPAPQPLAPAETPPTPAHASSPSPAPAPDSSFVVELDKPTINSIKHTTKEELWAVIDRALKKARIPVIGQVKYKPFEKKRVLCEELVTCMSNMQRTFRDYAANIVQTALNLRLPISAEPQEEAAHKIAVVPILLKDLNFLHKFELDDDGIKQCQLLEADYFVEMIINVVWQKGLYE</sequence>
<feature type="compositionally biased region" description="Low complexity" evidence="1">
    <location>
        <begin position="178"/>
        <end position="192"/>
    </location>
</feature>